<gene>
    <name evidence="3" type="ORF">CVT24_006898</name>
</gene>
<keyword evidence="2" id="KW-1133">Transmembrane helix</keyword>
<keyword evidence="2" id="KW-0812">Transmembrane</keyword>
<protein>
    <submittedName>
        <fullName evidence="3">Uncharacterized protein</fullName>
    </submittedName>
</protein>
<organism evidence="3 4">
    <name type="scientific">Panaeolus cyanescens</name>
    <dbReference type="NCBI Taxonomy" id="181874"/>
    <lineage>
        <taxon>Eukaryota</taxon>
        <taxon>Fungi</taxon>
        <taxon>Dikarya</taxon>
        <taxon>Basidiomycota</taxon>
        <taxon>Agaricomycotina</taxon>
        <taxon>Agaricomycetes</taxon>
        <taxon>Agaricomycetidae</taxon>
        <taxon>Agaricales</taxon>
        <taxon>Agaricineae</taxon>
        <taxon>Galeropsidaceae</taxon>
        <taxon>Panaeolus</taxon>
    </lineage>
</organism>
<accession>A0A409YNT7</accession>
<dbReference type="EMBL" id="NHTK01000898">
    <property type="protein sequence ID" value="PPR04739.1"/>
    <property type="molecule type" value="Genomic_DNA"/>
</dbReference>
<keyword evidence="2" id="KW-0472">Membrane</keyword>
<sequence>MQAASLISEHLGPISDALVLLNTRKVHPVYFPYALAPTLHAARVSTIFQANTRRSPAALSWGTYITGYLIMCWGGGLASSLFLGLPPPMLYSFNPALNYLTVHLVLTALFSVAPGLLNPKLLDTLLFPLDALLRTNAVTMTLGLLYAPSVHAEYKDSPLIHMIIGAIASAGGGFAAGTLNLWSSAWTFGTPPPLKSGAGWAGTLDVWGGALVGKSISAVREHLHLIRCSIAAIYSLATGHPAFRSFVTYVSIFISSFSPSYKPNADSDIPPLATLEAKSLAAAVLTILFAARVAKTHWLPSSSSSRPSTAKTVRKIQPSSTSTAAAAATPKKPKKKTQ</sequence>
<proteinExistence type="predicted"/>
<evidence type="ECO:0000256" key="2">
    <source>
        <dbReference type="SAM" id="Phobius"/>
    </source>
</evidence>
<dbReference type="InParanoid" id="A0A409YNT7"/>
<evidence type="ECO:0000313" key="4">
    <source>
        <dbReference type="Proteomes" id="UP000284842"/>
    </source>
</evidence>
<feature type="transmembrane region" description="Helical" evidence="2">
    <location>
        <begin position="159"/>
        <end position="179"/>
    </location>
</feature>
<evidence type="ECO:0000256" key="1">
    <source>
        <dbReference type="SAM" id="MobiDB-lite"/>
    </source>
</evidence>
<feature type="compositionally biased region" description="Low complexity" evidence="1">
    <location>
        <begin position="318"/>
        <end position="330"/>
    </location>
</feature>
<comment type="caution">
    <text evidence="3">The sequence shown here is derived from an EMBL/GenBank/DDBJ whole genome shotgun (WGS) entry which is preliminary data.</text>
</comment>
<dbReference type="OrthoDB" id="2520628at2759"/>
<feature type="transmembrane region" description="Helical" evidence="2">
    <location>
        <begin position="96"/>
        <end position="113"/>
    </location>
</feature>
<dbReference type="Proteomes" id="UP000284842">
    <property type="component" value="Unassembled WGS sequence"/>
</dbReference>
<feature type="transmembrane region" description="Helical" evidence="2">
    <location>
        <begin position="61"/>
        <end position="84"/>
    </location>
</feature>
<reference evidence="3 4" key="1">
    <citation type="journal article" date="2018" name="Evol. Lett.">
        <title>Horizontal gene cluster transfer increased hallucinogenic mushroom diversity.</title>
        <authorList>
            <person name="Reynolds H.T."/>
            <person name="Vijayakumar V."/>
            <person name="Gluck-Thaler E."/>
            <person name="Korotkin H.B."/>
            <person name="Matheny P.B."/>
            <person name="Slot J.C."/>
        </authorList>
    </citation>
    <scope>NUCLEOTIDE SEQUENCE [LARGE SCALE GENOMIC DNA]</scope>
    <source>
        <strain evidence="3 4">2629</strain>
    </source>
</reference>
<dbReference type="AlphaFoldDB" id="A0A409YNT7"/>
<evidence type="ECO:0000313" key="3">
    <source>
        <dbReference type="EMBL" id="PPR04739.1"/>
    </source>
</evidence>
<keyword evidence="4" id="KW-1185">Reference proteome</keyword>
<feature type="transmembrane region" description="Helical" evidence="2">
    <location>
        <begin position="125"/>
        <end position="147"/>
    </location>
</feature>
<feature type="region of interest" description="Disordered" evidence="1">
    <location>
        <begin position="299"/>
        <end position="338"/>
    </location>
</feature>
<name>A0A409YNT7_9AGAR</name>